<dbReference type="STRING" id="1205910.B005_2156"/>
<gene>
    <name evidence="2" type="ordered locus">B005_2156</name>
</gene>
<dbReference type="Proteomes" id="UP000003779">
    <property type="component" value="Chromosome"/>
</dbReference>
<dbReference type="AlphaFoldDB" id="J7LDM2"/>
<organism evidence="2 3">
    <name type="scientific">Nocardiopsis alba (strain ATCC BAA-2165 / BE74)</name>
    <dbReference type="NCBI Taxonomy" id="1205910"/>
    <lineage>
        <taxon>Bacteria</taxon>
        <taxon>Bacillati</taxon>
        <taxon>Actinomycetota</taxon>
        <taxon>Actinomycetes</taxon>
        <taxon>Streptosporangiales</taxon>
        <taxon>Nocardiopsidaceae</taxon>
        <taxon>Nocardiopsis</taxon>
    </lineage>
</organism>
<dbReference type="EMBL" id="CP003788">
    <property type="protein sequence ID" value="AFR10806.1"/>
    <property type="molecule type" value="Genomic_DNA"/>
</dbReference>
<feature type="region of interest" description="Disordered" evidence="1">
    <location>
        <begin position="33"/>
        <end position="85"/>
    </location>
</feature>
<evidence type="ECO:0000313" key="2">
    <source>
        <dbReference type="EMBL" id="AFR10806.1"/>
    </source>
</evidence>
<evidence type="ECO:0000313" key="3">
    <source>
        <dbReference type="Proteomes" id="UP000003779"/>
    </source>
</evidence>
<evidence type="ECO:0000256" key="1">
    <source>
        <dbReference type="SAM" id="MobiDB-lite"/>
    </source>
</evidence>
<accession>J7LDM2</accession>
<dbReference type="HOGENOM" id="CLU_2509323_0_0_11"/>
<name>J7LDM2_NOCAA</name>
<sequence length="85" mass="9595">MADQSSFDDLGERLSFGRVNHVLAHAERGQAATLKLLQLPPRSRGRPPPGLPGRRQSRAQRAVGERPDRSHPHHRHQRRRGRAVS</sequence>
<feature type="compositionally biased region" description="Basic residues" evidence="1">
    <location>
        <begin position="71"/>
        <end position="85"/>
    </location>
</feature>
<dbReference type="KEGG" id="nal:B005_2156"/>
<proteinExistence type="predicted"/>
<reference evidence="3" key="2">
    <citation type="submission" date="2012-08" db="EMBL/GenBank/DDBJ databases">
        <title>Whole-genome sequence of Nocardiopsis alba strain ATCC BAA-2165 associated with honeybees.</title>
        <authorList>
            <person name="Qiao J."/>
            <person name="Chen L."/>
            <person name="Li Y."/>
            <person name="Wang J."/>
            <person name="Zhang W."/>
            <person name="Chen S."/>
        </authorList>
    </citation>
    <scope>NUCLEOTIDE SEQUENCE [LARGE SCALE GENOMIC DNA]</scope>
    <source>
        <strain evidence="3">ATCC BAA-2165 / BE74</strain>
    </source>
</reference>
<reference evidence="2 3" key="1">
    <citation type="journal article" date="2012" name="J. Bacteriol.">
        <title>Whole-Genome Sequence of Nocardiopsis alba Strain ATCC BAA-2165, Associated with Honeybees.</title>
        <authorList>
            <person name="Qiao J."/>
            <person name="Chen L."/>
            <person name="Li Y."/>
            <person name="Wang J."/>
            <person name="Zhang W."/>
            <person name="Chen S."/>
        </authorList>
    </citation>
    <scope>NUCLEOTIDE SEQUENCE [LARGE SCALE GENOMIC DNA]</scope>
    <source>
        <strain evidence="3">ATCC BAA-2165 / BE74</strain>
    </source>
</reference>
<protein>
    <submittedName>
        <fullName evidence="2">Uncharacterized protein</fullName>
    </submittedName>
</protein>